<dbReference type="Gene3D" id="3.90.176.10">
    <property type="entry name" value="Toxin ADP-ribosyltransferase, Chain A, domain 1"/>
    <property type="match status" value="1"/>
</dbReference>
<keyword evidence="2" id="KW-0802">TPR repeat</keyword>
<dbReference type="Pfam" id="PF13424">
    <property type="entry name" value="TPR_12"/>
    <property type="match status" value="1"/>
</dbReference>
<evidence type="ECO:0000256" key="2">
    <source>
        <dbReference type="ARBA" id="ARBA00022803"/>
    </source>
</evidence>
<reference evidence="4" key="1">
    <citation type="submission" date="2021-02" db="EMBL/GenBank/DDBJ databases">
        <authorList>
            <person name="Nowell W R."/>
        </authorList>
    </citation>
    <scope>NUCLEOTIDE SEQUENCE</scope>
</reference>
<sequence>MDSEPVETKTMLSKITNHVKFYTSEELFLDYIRHQPRSVVLILSGSSAKDILNECHSLQHINSVYIYCMNCDHYTSLTAEYSKIKGIHNKLQDLKISLEEEIAHSTILNFYSVKQNYNRNLTRESASFVWFQLLRNILFKMPTRIYHTDEAKQELLTRCRSYYRSNEVRLKEIDKFNDEYQPENAIREYTKEGFLYMIINQALRTEDIEQLYAFRYYIVDLWLKLVEQSDRFKTSPPATTDTDHTILVYRGIQSNKDEVNKLKMILKDGGLFAPNGFFSTTLRRDVAEQFADIYKERQNNIKPKIIYEIKINLQLQSVVLADVSENSVFNEAEILIGVGVTFKLDEIEERQNDSGADTYLLVKMHATDEGEQIARRYIDEERQEFGGKNETIVFGQLLIKMGEYRKAIVYFKRLLQSLNGKSDSNDNNDEMLENLSFSSSEEENNQRAIIYFSIGDAFLSEGDCERALTYLLESRRYYELLSNNHGIANTLARSASAYIAKQQCDRALDNYKQAMELYRQLQRQELNIAFCYNGLGDVYASPSIKDYRKAATCYKRAYDVRKELLSDLNPELAVSYYNMGRLCYLQGDKDRDASMYLYEALKRKEKIYPPYHRSIACNLHTMSIVYQRQGDHMRALNCLYRTLECYRQTLESNHPDILKLEKDIGDAIAIAGRKIKKP</sequence>
<comment type="caution">
    <text evidence="4">The sequence shown here is derived from an EMBL/GenBank/DDBJ whole genome shotgun (WGS) entry which is preliminary data.</text>
</comment>
<dbReference type="EMBL" id="CAJOBC010039018">
    <property type="protein sequence ID" value="CAF4134221.1"/>
    <property type="molecule type" value="Genomic_DNA"/>
</dbReference>
<evidence type="ECO:0000313" key="4">
    <source>
        <dbReference type="EMBL" id="CAF1304410.1"/>
    </source>
</evidence>
<dbReference type="Proteomes" id="UP000681722">
    <property type="component" value="Unassembled WGS sequence"/>
</dbReference>
<dbReference type="GO" id="GO:0005576">
    <property type="term" value="C:extracellular region"/>
    <property type="evidence" value="ECO:0007669"/>
    <property type="project" value="InterPro"/>
</dbReference>
<protein>
    <recommendedName>
        <fullName evidence="3">ADP ribosyltransferase domain-containing protein</fullName>
    </recommendedName>
</protein>
<keyword evidence="6" id="KW-1185">Reference proteome</keyword>
<gene>
    <name evidence="4" type="ORF">GPM918_LOCUS28682</name>
    <name evidence="5" type="ORF">SRO942_LOCUS29197</name>
</gene>
<dbReference type="SMART" id="SM00028">
    <property type="entry name" value="TPR"/>
    <property type="match status" value="4"/>
</dbReference>
<dbReference type="InterPro" id="IPR003540">
    <property type="entry name" value="ADP-ribosyltransferase"/>
</dbReference>
<dbReference type="Pfam" id="PF13374">
    <property type="entry name" value="TPR_10"/>
    <property type="match status" value="1"/>
</dbReference>
<dbReference type="OrthoDB" id="621413at2759"/>
<dbReference type="InterPro" id="IPR019734">
    <property type="entry name" value="TPR_rpt"/>
</dbReference>
<dbReference type="SUPFAM" id="SSF56399">
    <property type="entry name" value="ADP-ribosylation"/>
    <property type="match status" value="1"/>
</dbReference>
<dbReference type="InterPro" id="IPR011990">
    <property type="entry name" value="TPR-like_helical_dom_sf"/>
</dbReference>
<evidence type="ECO:0000256" key="1">
    <source>
        <dbReference type="ARBA" id="ARBA00022737"/>
    </source>
</evidence>
<dbReference type="PANTHER" id="PTHR45641:SF19">
    <property type="entry name" value="NEPHROCYSTIN-3"/>
    <property type="match status" value="1"/>
</dbReference>
<dbReference type="Pfam" id="PF03496">
    <property type="entry name" value="ADPrib_exo_Tox"/>
    <property type="match status" value="1"/>
</dbReference>
<dbReference type="Gene3D" id="1.25.40.10">
    <property type="entry name" value="Tetratricopeptide repeat domain"/>
    <property type="match status" value="2"/>
</dbReference>
<dbReference type="PANTHER" id="PTHR45641">
    <property type="entry name" value="TETRATRICOPEPTIDE REPEAT PROTEIN (AFU_ORTHOLOGUE AFUA_6G03870)"/>
    <property type="match status" value="1"/>
</dbReference>
<dbReference type="PROSITE" id="PS51996">
    <property type="entry name" value="TR_MART"/>
    <property type="match status" value="1"/>
</dbReference>
<evidence type="ECO:0000259" key="3">
    <source>
        <dbReference type="Pfam" id="PF03496"/>
    </source>
</evidence>
<accession>A0A815DQV6</accession>
<dbReference type="AlphaFoldDB" id="A0A815DQV6"/>
<dbReference type="Proteomes" id="UP000663829">
    <property type="component" value="Unassembled WGS sequence"/>
</dbReference>
<evidence type="ECO:0000313" key="6">
    <source>
        <dbReference type="Proteomes" id="UP000663829"/>
    </source>
</evidence>
<dbReference type="SUPFAM" id="SSF48452">
    <property type="entry name" value="TPR-like"/>
    <property type="match status" value="2"/>
</dbReference>
<name>A0A815DQV6_9BILA</name>
<dbReference type="EMBL" id="CAJNOQ010012625">
    <property type="protein sequence ID" value="CAF1304410.1"/>
    <property type="molecule type" value="Genomic_DNA"/>
</dbReference>
<feature type="domain" description="ADP ribosyltransferase" evidence="3">
    <location>
        <begin position="183"/>
        <end position="361"/>
    </location>
</feature>
<proteinExistence type="predicted"/>
<keyword evidence="1" id="KW-0677">Repeat</keyword>
<evidence type="ECO:0000313" key="5">
    <source>
        <dbReference type="EMBL" id="CAF4134221.1"/>
    </source>
</evidence>
<organism evidence="4 6">
    <name type="scientific">Didymodactylos carnosus</name>
    <dbReference type="NCBI Taxonomy" id="1234261"/>
    <lineage>
        <taxon>Eukaryota</taxon>
        <taxon>Metazoa</taxon>
        <taxon>Spiralia</taxon>
        <taxon>Gnathifera</taxon>
        <taxon>Rotifera</taxon>
        <taxon>Eurotatoria</taxon>
        <taxon>Bdelloidea</taxon>
        <taxon>Philodinida</taxon>
        <taxon>Philodinidae</taxon>
        <taxon>Didymodactylos</taxon>
    </lineage>
</organism>